<dbReference type="GO" id="GO:0008757">
    <property type="term" value="F:S-adenosylmethionine-dependent methyltransferase activity"/>
    <property type="evidence" value="ECO:0007669"/>
    <property type="project" value="InterPro"/>
</dbReference>
<dbReference type="InterPro" id="IPR013216">
    <property type="entry name" value="Methyltransf_11"/>
</dbReference>
<evidence type="ECO:0000259" key="4">
    <source>
        <dbReference type="Pfam" id="PF08241"/>
    </source>
</evidence>
<dbReference type="OrthoDB" id="9797252at2"/>
<reference evidence="5 6" key="1">
    <citation type="submission" date="2019-04" db="EMBL/GenBank/DDBJ databases">
        <title>Cohnella sp. nov., isolated from soil.</title>
        <authorList>
            <person name="Kim W."/>
        </authorList>
    </citation>
    <scope>NUCLEOTIDE SEQUENCE [LARGE SCALE GENOMIC DNA]</scope>
    <source>
        <strain evidence="5 6">CAU 1483</strain>
    </source>
</reference>
<gene>
    <name evidence="5" type="ORF">E5161_00975</name>
</gene>
<evidence type="ECO:0000256" key="3">
    <source>
        <dbReference type="ARBA" id="ARBA00022679"/>
    </source>
</evidence>
<dbReference type="AlphaFoldDB" id="A0A4U0FKC1"/>
<keyword evidence="2 5" id="KW-0489">Methyltransferase</keyword>
<evidence type="ECO:0000256" key="1">
    <source>
        <dbReference type="ARBA" id="ARBA00008361"/>
    </source>
</evidence>
<dbReference type="PANTHER" id="PTHR44942:SF4">
    <property type="entry name" value="METHYLTRANSFERASE TYPE 11 DOMAIN-CONTAINING PROTEIN"/>
    <property type="match status" value="1"/>
</dbReference>
<evidence type="ECO:0000313" key="5">
    <source>
        <dbReference type="EMBL" id="TJY44002.1"/>
    </source>
</evidence>
<dbReference type="Pfam" id="PF08241">
    <property type="entry name" value="Methyltransf_11"/>
    <property type="match status" value="1"/>
</dbReference>
<dbReference type="InterPro" id="IPR029063">
    <property type="entry name" value="SAM-dependent_MTases_sf"/>
</dbReference>
<dbReference type="EMBL" id="SUPK01000001">
    <property type="protein sequence ID" value="TJY44002.1"/>
    <property type="molecule type" value="Genomic_DNA"/>
</dbReference>
<protein>
    <submittedName>
        <fullName evidence="5">Class I SAM-dependent methyltransferase</fullName>
    </submittedName>
</protein>
<dbReference type="SUPFAM" id="SSF53335">
    <property type="entry name" value="S-adenosyl-L-methionine-dependent methyltransferases"/>
    <property type="match status" value="1"/>
</dbReference>
<evidence type="ECO:0000313" key="6">
    <source>
        <dbReference type="Proteomes" id="UP000309673"/>
    </source>
</evidence>
<proteinExistence type="inferred from homology"/>
<accession>A0A4U0FKC1</accession>
<comment type="similarity">
    <text evidence="1">Belongs to the methyltransferase superfamily.</text>
</comment>
<name>A0A4U0FKC1_9BACL</name>
<dbReference type="Gene3D" id="3.40.50.150">
    <property type="entry name" value="Vaccinia Virus protein VP39"/>
    <property type="match status" value="1"/>
</dbReference>
<dbReference type="Proteomes" id="UP000309673">
    <property type="component" value="Unassembled WGS sequence"/>
</dbReference>
<keyword evidence="6" id="KW-1185">Reference proteome</keyword>
<sequence>MDNKERFSNRVDTYVKYRPSYPKEAIDYLYDAAGFRPDAVVADVGAGTGIFSRLLLERGSRLIAVEPNDNMREAAESAFGSDSRFRGVRGSAEATGLADESVDFIVCAQAFHWFDRSAAQTEFRRILKPGGKAALLWNTRLTHGSQFLEEYEALLHKFGTDYGQVNHQNISRETIRLFFQAGSFQEAHFPNRQIFDFNGLKGRLQSSSYSPPEGDPNFEPMMAELRSIFDRNEKKGRVFFDYVCDVYWGKV</sequence>
<comment type="caution">
    <text evidence="5">The sequence shown here is derived from an EMBL/GenBank/DDBJ whole genome shotgun (WGS) entry which is preliminary data.</text>
</comment>
<evidence type="ECO:0000256" key="2">
    <source>
        <dbReference type="ARBA" id="ARBA00022603"/>
    </source>
</evidence>
<keyword evidence="3 5" id="KW-0808">Transferase</keyword>
<dbReference type="RefSeq" id="WP_136775722.1">
    <property type="nucleotide sequence ID" value="NZ_SUPK01000001.1"/>
</dbReference>
<dbReference type="PANTHER" id="PTHR44942">
    <property type="entry name" value="METHYLTRANSF_11 DOMAIN-CONTAINING PROTEIN"/>
    <property type="match status" value="1"/>
</dbReference>
<dbReference type="CDD" id="cd02440">
    <property type="entry name" value="AdoMet_MTases"/>
    <property type="match status" value="1"/>
</dbReference>
<dbReference type="InterPro" id="IPR051052">
    <property type="entry name" value="Diverse_substrate_MTase"/>
</dbReference>
<dbReference type="GO" id="GO:0032259">
    <property type="term" value="P:methylation"/>
    <property type="evidence" value="ECO:0007669"/>
    <property type="project" value="UniProtKB-KW"/>
</dbReference>
<organism evidence="5 6">
    <name type="scientific">Cohnella pontilimi</name>
    <dbReference type="NCBI Taxonomy" id="2564100"/>
    <lineage>
        <taxon>Bacteria</taxon>
        <taxon>Bacillati</taxon>
        <taxon>Bacillota</taxon>
        <taxon>Bacilli</taxon>
        <taxon>Bacillales</taxon>
        <taxon>Paenibacillaceae</taxon>
        <taxon>Cohnella</taxon>
    </lineage>
</organism>
<feature type="domain" description="Methyltransferase type 11" evidence="4">
    <location>
        <begin position="43"/>
        <end position="134"/>
    </location>
</feature>